<reference evidence="10 11" key="1">
    <citation type="submission" date="2024-06" db="EMBL/GenBank/DDBJ databases">
        <title>Chitinophaga defluvii sp. nov., isolated from municipal sewage.</title>
        <authorList>
            <person name="Zhang L."/>
        </authorList>
    </citation>
    <scope>NUCLEOTIDE SEQUENCE [LARGE SCALE GENOMIC DNA]</scope>
    <source>
        <strain evidence="10 11">H8</strain>
    </source>
</reference>
<dbReference type="SMART" id="SM00862">
    <property type="entry name" value="Trans_reg_C"/>
    <property type="match status" value="1"/>
</dbReference>
<evidence type="ECO:0000256" key="3">
    <source>
        <dbReference type="ARBA" id="ARBA00023015"/>
    </source>
</evidence>
<feature type="domain" description="Response regulatory" evidence="8">
    <location>
        <begin position="2"/>
        <end position="116"/>
    </location>
</feature>
<keyword evidence="1 6" id="KW-0597">Phosphoprotein</keyword>
<organism evidence="10 11">
    <name type="scientific">Chitinophaga defluvii</name>
    <dbReference type="NCBI Taxonomy" id="3163343"/>
    <lineage>
        <taxon>Bacteria</taxon>
        <taxon>Pseudomonadati</taxon>
        <taxon>Bacteroidota</taxon>
        <taxon>Chitinophagia</taxon>
        <taxon>Chitinophagales</taxon>
        <taxon>Chitinophagaceae</taxon>
        <taxon>Chitinophaga</taxon>
    </lineage>
</organism>
<evidence type="ECO:0000256" key="2">
    <source>
        <dbReference type="ARBA" id="ARBA00023012"/>
    </source>
</evidence>
<dbReference type="Pfam" id="PF00072">
    <property type="entry name" value="Response_reg"/>
    <property type="match status" value="1"/>
</dbReference>
<name>A0ABV2T3Y2_9BACT</name>
<gene>
    <name evidence="10" type="ORF">ABR189_10190</name>
</gene>
<dbReference type="EMBL" id="JBEXAC010000001">
    <property type="protein sequence ID" value="MET6997740.1"/>
    <property type="molecule type" value="Genomic_DNA"/>
</dbReference>
<evidence type="ECO:0000259" key="9">
    <source>
        <dbReference type="PROSITE" id="PS51755"/>
    </source>
</evidence>
<protein>
    <submittedName>
        <fullName evidence="10">Response regulator transcription factor</fullName>
    </submittedName>
</protein>
<keyword evidence="5" id="KW-0804">Transcription</keyword>
<dbReference type="PANTHER" id="PTHR48111:SF22">
    <property type="entry name" value="REGULATOR OF RPOS"/>
    <property type="match status" value="1"/>
</dbReference>
<dbReference type="InterPro" id="IPR001867">
    <property type="entry name" value="OmpR/PhoB-type_DNA-bd"/>
</dbReference>
<evidence type="ECO:0000256" key="5">
    <source>
        <dbReference type="ARBA" id="ARBA00023163"/>
    </source>
</evidence>
<dbReference type="SUPFAM" id="SSF52172">
    <property type="entry name" value="CheY-like"/>
    <property type="match status" value="1"/>
</dbReference>
<comment type="caution">
    <text evidence="10">The sequence shown here is derived from an EMBL/GenBank/DDBJ whole genome shotgun (WGS) entry which is preliminary data.</text>
</comment>
<dbReference type="PANTHER" id="PTHR48111">
    <property type="entry name" value="REGULATOR OF RPOS"/>
    <property type="match status" value="1"/>
</dbReference>
<keyword evidence="4 7" id="KW-0238">DNA-binding</keyword>
<dbReference type="InterPro" id="IPR039420">
    <property type="entry name" value="WalR-like"/>
</dbReference>
<evidence type="ECO:0000313" key="11">
    <source>
        <dbReference type="Proteomes" id="UP001549749"/>
    </source>
</evidence>
<dbReference type="PROSITE" id="PS51755">
    <property type="entry name" value="OMPR_PHOB"/>
    <property type="match status" value="1"/>
</dbReference>
<sequence length="225" mass="25440">MKLLIIEDEPDLLAEIVLYMTEQGFLCETAITYSEAEDKLHAYEYEVIILDIGLPGGSGLDLLLELKAHHPESGILIISAKDSLRDKLTGLDMGADDYITKPFYLEELNSRINALLRRKNFNGNTSITLGVLTIDTKAKTAFVNENTLSLTLKEYALLQYFVINKNRVLSKQAIAEHLWGDDYDMADNYHFVYVHINNLRKKIQAAGGPDYIHSIYGMGYKFAEI</sequence>
<dbReference type="Gene3D" id="6.10.250.690">
    <property type="match status" value="1"/>
</dbReference>
<feature type="DNA-binding region" description="OmpR/PhoB-type" evidence="7">
    <location>
        <begin position="124"/>
        <end position="224"/>
    </location>
</feature>
<dbReference type="RefSeq" id="WP_354660375.1">
    <property type="nucleotide sequence ID" value="NZ_JBEXAC010000001.1"/>
</dbReference>
<dbReference type="Gene3D" id="3.40.50.2300">
    <property type="match status" value="1"/>
</dbReference>
<feature type="modified residue" description="4-aspartylphosphate" evidence="6">
    <location>
        <position position="51"/>
    </location>
</feature>
<feature type="domain" description="OmpR/PhoB-type" evidence="9">
    <location>
        <begin position="124"/>
        <end position="224"/>
    </location>
</feature>
<keyword evidence="11" id="KW-1185">Reference proteome</keyword>
<keyword evidence="2" id="KW-0902">Two-component regulatory system</keyword>
<evidence type="ECO:0000313" key="10">
    <source>
        <dbReference type="EMBL" id="MET6997740.1"/>
    </source>
</evidence>
<proteinExistence type="predicted"/>
<dbReference type="Pfam" id="PF00486">
    <property type="entry name" value="Trans_reg_C"/>
    <property type="match status" value="1"/>
</dbReference>
<evidence type="ECO:0000256" key="7">
    <source>
        <dbReference type="PROSITE-ProRule" id="PRU01091"/>
    </source>
</evidence>
<dbReference type="Proteomes" id="UP001549749">
    <property type="component" value="Unassembled WGS sequence"/>
</dbReference>
<accession>A0ABV2T3Y2</accession>
<evidence type="ECO:0000256" key="6">
    <source>
        <dbReference type="PROSITE-ProRule" id="PRU00169"/>
    </source>
</evidence>
<dbReference type="InterPro" id="IPR036388">
    <property type="entry name" value="WH-like_DNA-bd_sf"/>
</dbReference>
<evidence type="ECO:0000256" key="1">
    <source>
        <dbReference type="ARBA" id="ARBA00022553"/>
    </source>
</evidence>
<keyword evidence="3" id="KW-0805">Transcription regulation</keyword>
<dbReference type="CDD" id="cd00383">
    <property type="entry name" value="trans_reg_C"/>
    <property type="match status" value="1"/>
</dbReference>
<evidence type="ECO:0000256" key="4">
    <source>
        <dbReference type="ARBA" id="ARBA00023125"/>
    </source>
</evidence>
<dbReference type="InterPro" id="IPR011006">
    <property type="entry name" value="CheY-like_superfamily"/>
</dbReference>
<dbReference type="SMART" id="SM00448">
    <property type="entry name" value="REC"/>
    <property type="match status" value="1"/>
</dbReference>
<evidence type="ECO:0000259" key="8">
    <source>
        <dbReference type="PROSITE" id="PS50110"/>
    </source>
</evidence>
<dbReference type="PROSITE" id="PS50110">
    <property type="entry name" value="RESPONSE_REGULATORY"/>
    <property type="match status" value="1"/>
</dbReference>
<dbReference type="Gene3D" id="1.10.10.10">
    <property type="entry name" value="Winged helix-like DNA-binding domain superfamily/Winged helix DNA-binding domain"/>
    <property type="match status" value="1"/>
</dbReference>
<dbReference type="InterPro" id="IPR001789">
    <property type="entry name" value="Sig_transdc_resp-reg_receiver"/>
</dbReference>